<sequence length="72" mass="8161">VVISRKGEDEMTSLSFDYQLSKSKGGEYIVAGGSKPEPVRHNRVFYLDEQCGLVFNNFIEIMPGKVTLRCLY</sequence>
<dbReference type="Proteomes" id="UP000278792">
    <property type="component" value="Unassembled WGS sequence"/>
</dbReference>
<comment type="caution">
    <text evidence="1">The sequence shown here is derived from an EMBL/GenBank/DDBJ whole genome shotgun (WGS) entry which is preliminary data.</text>
</comment>
<gene>
    <name evidence="1" type="ORF">EGH82_09640</name>
</gene>
<dbReference type="EMBL" id="RKIK01000023">
    <property type="protein sequence ID" value="ROV60295.1"/>
    <property type="molecule type" value="Genomic_DNA"/>
</dbReference>
<feature type="non-terminal residue" evidence="1">
    <location>
        <position position="1"/>
    </location>
</feature>
<accession>A0A3N3E0L9</accession>
<protein>
    <submittedName>
        <fullName evidence="1">Uncharacterized protein</fullName>
    </submittedName>
</protein>
<name>A0A3N3E0L9_9VIBR</name>
<dbReference type="AlphaFoldDB" id="A0A3N3E0L9"/>
<organism evidence="1 2">
    <name type="scientific">Vibrio ponticus</name>
    <dbReference type="NCBI Taxonomy" id="265668"/>
    <lineage>
        <taxon>Bacteria</taxon>
        <taxon>Pseudomonadati</taxon>
        <taxon>Pseudomonadota</taxon>
        <taxon>Gammaproteobacteria</taxon>
        <taxon>Vibrionales</taxon>
        <taxon>Vibrionaceae</taxon>
        <taxon>Vibrio</taxon>
    </lineage>
</organism>
<evidence type="ECO:0000313" key="1">
    <source>
        <dbReference type="EMBL" id="ROV60295.1"/>
    </source>
</evidence>
<evidence type="ECO:0000313" key="2">
    <source>
        <dbReference type="Proteomes" id="UP000278792"/>
    </source>
</evidence>
<reference evidence="1 2" key="1">
    <citation type="submission" date="2018-11" db="EMBL/GenBank/DDBJ databases">
        <title>Vibrio ponticus strain CAIM 1751 pathogenic for the snapper Lutjanus guttatus.</title>
        <authorList>
            <person name="Soto-Rodriguez S."/>
            <person name="Lozano-Olvera R."/>
            <person name="Gomez-Gil B."/>
        </authorList>
    </citation>
    <scope>NUCLEOTIDE SEQUENCE [LARGE SCALE GENOMIC DNA]</scope>
    <source>
        <strain evidence="1 2">CAIM 1751</strain>
    </source>
</reference>
<proteinExistence type="predicted"/>